<accession>A0A1L9V2C8</accession>
<dbReference type="GeneID" id="93574681"/>
<feature type="compositionally biased region" description="Basic and acidic residues" evidence="1">
    <location>
        <begin position="1"/>
        <end position="13"/>
    </location>
</feature>
<reference evidence="3" key="1">
    <citation type="journal article" date="2017" name="Genome Biol.">
        <title>Comparative genomics reveals high biological diversity and specific adaptations in the industrially and medically important fungal genus Aspergillus.</title>
        <authorList>
            <person name="de Vries R.P."/>
            <person name="Riley R."/>
            <person name="Wiebenga A."/>
            <person name="Aguilar-Osorio G."/>
            <person name="Amillis S."/>
            <person name="Uchima C.A."/>
            <person name="Anderluh G."/>
            <person name="Asadollahi M."/>
            <person name="Askin M."/>
            <person name="Barry K."/>
            <person name="Battaglia E."/>
            <person name="Bayram O."/>
            <person name="Benocci T."/>
            <person name="Braus-Stromeyer S.A."/>
            <person name="Caldana C."/>
            <person name="Canovas D."/>
            <person name="Cerqueira G.C."/>
            <person name="Chen F."/>
            <person name="Chen W."/>
            <person name="Choi C."/>
            <person name="Clum A."/>
            <person name="Dos Santos R.A."/>
            <person name="Damasio A.R."/>
            <person name="Diallinas G."/>
            <person name="Emri T."/>
            <person name="Fekete E."/>
            <person name="Flipphi M."/>
            <person name="Freyberg S."/>
            <person name="Gallo A."/>
            <person name="Gournas C."/>
            <person name="Habgood R."/>
            <person name="Hainaut M."/>
            <person name="Harispe M.L."/>
            <person name="Henrissat B."/>
            <person name="Hilden K.S."/>
            <person name="Hope R."/>
            <person name="Hossain A."/>
            <person name="Karabika E."/>
            <person name="Karaffa L."/>
            <person name="Karanyi Z."/>
            <person name="Krasevec N."/>
            <person name="Kuo A."/>
            <person name="Kusch H."/>
            <person name="LaButti K."/>
            <person name="Lagendijk E.L."/>
            <person name="Lapidus A."/>
            <person name="Levasseur A."/>
            <person name="Lindquist E."/>
            <person name="Lipzen A."/>
            <person name="Logrieco A.F."/>
            <person name="MacCabe A."/>
            <person name="Maekelae M.R."/>
            <person name="Malavazi I."/>
            <person name="Melin P."/>
            <person name="Meyer V."/>
            <person name="Mielnichuk N."/>
            <person name="Miskei M."/>
            <person name="Molnar A.P."/>
            <person name="Mule G."/>
            <person name="Ngan C.Y."/>
            <person name="Orejas M."/>
            <person name="Orosz E."/>
            <person name="Ouedraogo J.P."/>
            <person name="Overkamp K.M."/>
            <person name="Park H.-S."/>
            <person name="Perrone G."/>
            <person name="Piumi F."/>
            <person name="Punt P.J."/>
            <person name="Ram A.F."/>
            <person name="Ramon A."/>
            <person name="Rauscher S."/>
            <person name="Record E."/>
            <person name="Riano-Pachon D.M."/>
            <person name="Robert V."/>
            <person name="Roehrig J."/>
            <person name="Ruller R."/>
            <person name="Salamov A."/>
            <person name="Salih N.S."/>
            <person name="Samson R.A."/>
            <person name="Sandor E."/>
            <person name="Sanguinetti M."/>
            <person name="Schuetze T."/>
            <person name="Sepcic K."/>
            <person name="Shelest E."/>
            <person name="Sherlock G."/>
            <person name="Sophianopoulou V."/>
            <person name="Squina F.M."/>
            <person name="Sun H."/>
            <person name="Susca A."/>
            <person name="Todd R.B."/>
            <person name="Tsang A."/>
            <person name="Unkles S.E."/>
            <person name="van de Wiele N."/>
            <person name="van Rossen-Uffink D."/>
            <person name="Oliveira J.V."/>
            <person name="Vesth T.C."/>
            <person name="Visser J."/>
            <person name="Yu J.-H."/>
            <person name="Zhou M."/>
            <person name="Andersen M.R."/>
            <person name="Archer D.B."/>
            <person name="Baker S.E."/>
            <person name="Benoit I."/>
            <person name="Brakhage A.A."/>
            <person name="Braus G.H."/>
            <person name="Fischer R."/>
            <person name="Frisvad J.C."/>
            <person name="Goldman G.H."/>
            <person name="Houbraken J."/>
            <person name="Oakley B."/>
            <person name="Pocsi I."/>
            <person name="Scazzocchio C."/>
            <person name="Seiboth B."/>
            <person name="vanKuyk P.A."/>
            <person name="Wortman J."/>
            <person name="Dyer P.S."/>
            <person name="Grigoriev I.V."/>
        </authorList>
    </citation>
    <scope>NUCLEOTIDE SEQUENCE [LARGE SCALE GENOMIC DNA]</scope>
    <source>
        <strain evidence="3">CBS 101740 / IMI 381727 / IBT 21946</strain>
    </source>
</reference>
<protein>
    <submittedName>
        <fullName evidence="2">Uncharacterized protein</fullName>
    </submittedName>
</protein>
<evidence type="ECO:0000313" key="3">
    <source>
        <dbReference type="Proteomes" id="UP000184499"/>
    </source>
</evidence>
<dbReference type="EMBL" id="KV878679">
    <property type="protein sequence ID" value="OJJ78061.1"/>
    <property type="molecule type" value="Genomic_DNA"/>
</dbReference>
<keyword evidence="3" id="KW-1185">Reference proteome</keyword>
<feature type="compositionally biased region" description="Basic and acidic residues" evidence="1">
    <location>
        <begin position="37"/>
        <end position="59"/>
    </location>
</feature>
<sequence>MKSDDGRKSKGEESFGDGRQLEKSRQGQPTEAWSGRGSEREGEGERARARESLGGRRGAETSSRIWDGIPSSSSNSSSSGGGSQRGQRGTGAAPKPEEMMSSVSYFSDQQGGPKVVGRLYTKTTAQTEEVPLLAQAAELTKPTRMGQRE</sequence>
<dbReference type="RefSeq" id="XP_067485308.1">
    <property type="nucleotide sequence ID" value="XM_067622193.1"/>
</dbReference>
<dbReference type="VEuPathDB" id="FungiDB:ASPBRDRAFT_255952"/>
<feature type="compositionally biased region" description="Polar residues" evidence="1">
    <location>
        <begin position="101"/>
        <end position="110"/>
    </location>
</feature>
<dbReference type="Proteomes" id="UP000184499">
    <property type="component" value="Unassembled WGS sequence"/>
</dbReference>
<feature type="region of interest" description="Disordered" evidence="1">
    <location>
        <begin position="1"/>
        <end position="113"/>
    </location>
</feature>
<gene>
    <name evidence="2" type="ORF">ASPBRDRAFT_255952</name>
</gene>
<proteinExistence type="predicted"/>
<name>A0A1L9V2C8_ASPBC</name>
<dbReference type="AlphaFoldDB" id="A0A1L9V2C8"/>
<evidence type="ECO:0000256" key="1">
    <source>
        <dbReference type="SAM" id="MobiDB-lite"/>
    </source>
</evidence>
<organism evidence="2 3">
    <name type="scientific">Aspergillus brasiliensis (strain CBS 101740 / IMI 381727 / IBT 21946)</name>
    <dbReference type="NCBI Taxonomy" id="767769"/>
    <lineage>
        <taxon>Eukaryota</taxon>
        <taxon>Fungi</taxon>
        <taxon>Dikarya</taxon>
        <taxon>Ascomycota</taxon>
        <taxon>Pezizomycotina</taxon>
        <taxon>Eurotiomycetes</taxon>
        <taxon>Eurotiomycetidae</taxon>
        <taxon>Eurotiales</taxon>
        <taxon>Aspergillaceae</taxon>
        <taxon>Aspergillus</taxon>
        <taxon>Aspergillus subgen. Circumdati</taxon>
    </lineage>
</organism>
<evidence type="ECO:0000313" key="2">
    <source>
        <dbReference type="EMBL" id="OJJ78061.1"/>
    </source>
</evidence>